<dbReference type="EMBL" id="HG322950">
    <property type="protein sequence ID" value="CDF83252.1"/>
    <property type="molecule type" value="Genomic_DNA"/>
</dbReference>
<dbReference type="RefSeq" id="WP_043251066.1">
    <property type="nucleotide sequence ID" value="NZ_HG322950.1"/>
</dbReference>
<name>A0A024HFH2_PSEKB</name>
<dbReference type="Pfam" id="PF13738">
    <property type="entry name" value="Pyr_redox_3"/>
    <property type="match status" value="1"/>
</dbReference>
<dbReference type="InterPro" id="IPR051209">
    <property type="entry name" value="FAD-bind_Monooxygenase_sf"/>
</dbReference>
<evidence type="ECO:0000313" key="2">
    <source>
        <dbReference type="Proteomes" id="UP000025241"/>
    </source>
</evidence>
<dbReference type="AlphaFoldDB" id="A0A024HFH2"/>
<dbReference type="Gene3D" id="3.50.50.60">
    <property type="entry name" value="FAD/NAD(P)-binding domain"/>
    <property type="match status" value="2"/>
</dbReference>
<dbReference type="PATRIC" id="fig|1301098.3.peg.1889"/>
<reference evidence="1 2" key="2">
    <citation type="submission" date="2014-05" db="EMBL/GenBank/DDBJ databases">
        <title>Genome sequence of the 3-chlorobenzoate degrading bacterium Pseudomonas knackmussii B13 shows multiple evidence for horizontal gene transfer.</title>
        <authorList>
            <person name="Miyazaki R."/>
            <person name="Bertelli C."/>
            <person name="Falquet L."/>
            <person name="Robinson-Rechavi M."/>
            <person name="Gharib W."/>
            <person name="Roy S."/>
            <person name="Van der Meer J.R."/>
        </authorList>
    </citation>
    <scope>NUCLEOTIDE SEQUENCE [LARGE SCALE GENOMIC DNA]</scope>
    <source>
        <strain evidence="1 2">B13</strain>
    </source>
</reference>
<dbReference type="eggNOG" id="COG2072">
    <property type="taxonomic scope" value="Bacteria"/>
</dbReference>
<sequence>MHNNSRDPAPLRVLIIGAGFGGIGLAIRLQQAGIHDYLILEKAADVGGVWRENSYPGAACDVPSHLYSFSFEPKADWTRKYAPQAEILGYLRHCADKYGLRQHIRFGCEAVEAQFSEADGLWSVRCADGQELRTQALVCATGQLSRPAYPRISGLDNFRGKAFHSARWDHQVELRGKRVAVIGTGASAIQFVPQIAPKVSELLLFQRSAPYVIAKPDRPYADWERRIKARFPWLQRLDRGLKYIQHESRVLAFATFPPLMKLMRLNFYWHLRRGIADAQLRHRLIPDYPLGCKRILISNDYYPALARDNVRVVDQGIREVTDDAVVTQDGQRHPVDVIIFGTGFAATDFLAPMRIQGLGGRGLEQAWAAGAEAYKGISVSGFPNLFILYGPNTNLGHNSIVYMLESQFPYVLACLKRLREQGLRYLDVKAEVQSAYNRRLQHSLQHTVWESGCDSWYKTASGRNTNNWPGYTFLYRRQTQQPEFADYDCTR</sequence>
<evidence type="ECO:0000313" key="1">
    <source>
        <dbReference type="EMBL" id="CDF83252.1"/>
    </source>
</evidence>
<dbReference type="PRINTS" id="PR00411">
    <property type="entry name" value="PNDRDTASEI"/>
</dbReference>
<dbReference type="GO" id="GO:0004497">
    <property type="term" value="F:monooxygenase activity"/>
    <property type="evidence" value="ECO:0007669"/>
    <property type="project" value="UniProtKB-KW"/>
</dbReference>
<dbReference type="HOGENOM" id="CLU_006937_7_1_6"/>
<accession>A0A024HFH2</accession>
<reference evidence="1 2" key="1">
    <citation type="submission" date="2013-03" db="EMBL/GenBank/DDBJ databases">
        <authorList>
            <person name="Linke B."/>
        </authorList>
    </citation>
    <scope>NUCLEOTIDE SEQUENCE [LARGE SCALE GENOMIC DNA]</scope>
    <source>
        <strain evidence="1 2">B13</strain>
    </source>
</reference>
<dbReference type="STRING" id="1301098.PKB_1902"/>
<organism evidence="1 2">
    <name type="scientific">Pseudomonas knackmussii (strain DSM 6978 / CCUG 54928 / LMG 23759 / B13)</name>
    <dbReference type="NCBI Taxonomy" id="1301098"/>
    <lineage>
        <taxon>Bacteria</taxon>
        <taxon>Pseudomonadati</taxon>
        <taxon>Pseudomonadota</taxon>
        <taxon>Gammaproteobacteria</taxon>
        <taxon>Pseudomonadales</taxon>
        <taxon>Pseudomonadaceae</taxon>
        <taxon>Pseudomonas</taxon>
    </lineage>
</organism>
<dbReference type="SUPFAM" id="SSF51905">
    <property type="entry name" value="FAD/NAD(P)-binding domain"/>
    <property type="match status" value="2"/>
</dbReference>
<keyword evidence="1" id="KW-0503">Monooxygenase</keyword>
<protein>
    <submittedName>
        <fullName evidence="1">Flavin-binding monooxygenase</fullName>
    </submittedName>
</protein>
<dbReference type="KEGG" id="pkc:PKB_1902"/>
<dbReference type="PANTHER" id="PTHR42877">
    <property type="entry name" value="L-ORNITHINE N(5)-MONOOXYGENASE-RELATED"/>
    <property type="match status" value="1"/>
</dbReference>
<dbReference type="Proteomes" id="UP000025241">
    <property type="component" value="Chromosome I"/>
</dbReference>
<proteinExistence type="predicted"/>
<keyword evidence="1" id="KW-0560">Oxidoreductase</keyword>
<dbReference type="PANTHER" id="PTHR42877:SF4">
    <property type="entry name" value="FAD_NAD(P)-BINDING DOMAIN-CONTAINING PROTEIN-RELATED"/>
    <property type="match status" value="1"/>
</dbReference>
<keyword evidence="2" id="KW-1185">Reference proteome</keyword>
<dbReference type="InterPro" id="IPR036188">
    <property type="entry name" value="FAD/NAD-bd_sf"/>
</dbReference>
<dbReference type="PRINTS" id="PR00368">
    <property type="entry name" value="FADPNR"/>
</dbReference>
<dbReference type="OrthoDB" id="312624at2"/>
<gene>
    <name evidence="1" type="ORF">PKB_1902</name>
</gene>